<keyword evidence="3" id="KW-1185">Reference proteome</keyword>
<accession>A0A2T7PYE0</accession>
<evidence type="ECO:0000313" key="2">
    <source>
        <dbReference type="EMBL" id="PVD38433.1"/>
    </source>
</evidence>
<evidence type="ECO:0000256" key="1">
    <source>
        <dbReference type="SAM" id="MobiDB-lite"/>
    </source>
</evidence>
<dbReference type="Proteomes" id="UP000245119">
    <property type="component" value="Linkage Group LG1"/>
</dbReference>
<dbReference type="AlphaFoldDB" id="A0A2T7PYE0"/>
<organism evidence="2 3">
    <name type="scientific">Pomacea canaliculata</name>
    <name type="common">Golden apple snail</name>
    <dbReference type="NCBI Taxonomy" id="400727"/>
    <lineage>
        <taxon>Eukaryota</taxon>
        <taxon>Metazoa</taxon>
        <taxon>Spiralia</taxon>
        <taxon>Lophotrochozoa</taxon>
        <taxon>Mollusca</taxon>
        <taxon>Gastropoda</taxon>
        <taxon>Caenogastropoda</taxon>
        <taxon>Architaenioglossa</taxon>
        <taxon>Ampullarioidea</taxon>
        <taxon>Ampullariidae</taxon>
        <taxon>Pomacea</taxon>
    </lineage>
</organism>
<comment type="caution">
    <text evidence="2">The sequence shown here is derived from an EMBL/GenBank/DDBJ whole genome shotgun (WGS) entry which is preliminary data.</text>
</comment>
<dbReference type="EMBL" id="PZQS01000001">
    <property type="protein sequence ID" value="PVD38433.1"/>
    <property type="molecule type" value="Genomic_DNA"/>
</dbReference>
<protein>
    <submittedName>
        <fullName evidence="2">Uncharacterized protein</fullName>
    </submittedName>
</protein>
<sequence>MTRWQAAERIRLIVPLAVDGIALVSTAPKACTVMDTNSDISEPYQTIVIVEDNIDSSSVDANVIPANRQEPDSDRSAPSTLTSVHVNWPSPSSTA</sequence>
<feature type="compositionally biased region" description="Polar residues" evidence="1">
    <location>
        <begin position="76"/>
        <end position="95"/>
    </location>
</feature>
<reference evidence="2 3" key="1">
    <citation type="submission" date="2018-04" db="EMBL/GenBank/DDBJ databases">
        <title>The genome of golden apple snail Pomacea canaliculata provides insight into stress tolerance and invasive adaptation.</title>
        <authorList>
            <person name="Liu C."/>
            <person name="Liu B."/>
            <person name="Ren Y."/>
            <person name="Zhang Y."/>
            <person name="Wang H."/>
            <person name="Li S."/>
            <person name="Jiang F."/>
            <person name="Yin L."/>
            <person name="Zhang G."/>
            <person name="Qian W."/>
            <person name="Fan W."/>
        </authorList>
    </citation>
    <scope>NUCLEOTIDE SEQUENCE [LARGE SCALE GENOMIC DNA]</scope>
    <source>
        <strain evidence="2">SZHN2017</strain>
        <tissue evidence="2">Muscle</tissue>
    </source>
</reference>
<evidence type="ECO:0000313" key="3">
    <source>
        <dbReference type="Proteomes" id="UP000245119"/>
    </source>
</evidence>
<gene>
    <name evidence="2" type="ORF">C0Q70_01048</name>
</gene>
<feature type="region of interest" description="Disordered" evidence="1">
    <location>
        <begin position="66"/>
        <end position="95"/>
    </location>
</feature>
<name>A0A2T7PYE0_POMCA</name>
<proteinExistence type="predicted"/>